<dbReference type="AlphaFoldDB" id="A0AAN7UZB8"/>
<evidence type="ECO:0000256" key="7">
    <source>
        <dbReference type="ARBA" id="ARBA00022884"/>
    </source>
</evidence>
<dbReference type="GO" id="GO:0005730">
    <property type="term" value="C:nucleolus"/>
    <property type="evidence" value="ECO:0007669"/>
    <property type="project" value="UniProtKB-SubCell"/>
</dbReference>
<reference evidence="18 19" key="1">
    <citation type="journal article" date="2024" name="Insects">
        <title>An Improved Chromosome-Level Genome Assembly of the Firefly Pyrocoelia pectoralis.</title>
        <authorList>
            <person name="Fu X."/>
            <person name="Meyer-Rochow V.B."/>
            <person name="Ballantyne L."/>
            <person name="Zhu X."/>
        </authorList>
    </citation>
    <scope>NUCLEOTIDE SEQUENCE [LARGE SCALE GENOMIC DNA]</scope>
    <source>
        <strain evidence="18">XCY_ONT2</strain>
    </source>
</reference>
<evidence type="ECO:0000256" key="13">
    <source>
        <dbReference type="RuleBase" id="RU000492"/>
    </source>
</evidence>
<dbReference type="GO" id="GO:0005524">
    <property type="term" value="F:ATP binding"/>
    <property type="evidence" value="ECO:0007669"/>
    <property type="project" value="UniProtKB-KW"/>
</dbReference>
<dbReference type="FunFam" id="3.40.50.300:FF:000759">
    <property type="entry name" value="probable ATP-dependent RNA helicase DDX52"/>
    <property type="match status" value="1"/>
</dbReference>
<evidence type="ECO:0000259" key="17">
    <source>
        <dbReference type="PROSITE" id="PS51195"/>
    </source>
</evidence>
<feature type="region of interest" description="Disordered" evidence="14">
    <location>
        <begin position="28"/>
        <end position="109"/>
    </location>
</feature>
<keyword evidence="6 13" id="KW-0067">ATP-binding</keyword>
<protein>
    <recommendedName>
        <fullName evidence="10">Probable ATP-dependent RNA helicase DDX52</fullName>
        <ecNumber evidence="2">3.6.4.13</ecNumber>
    </recommendedName>
</protein>
<dbReference type="InterPro" id="IPR001650">
    <property type="entry name" value="Helicase_C-like"/>
</dbReference>
<feature type="compositionally biased region" description="Polar residues" evidence="14">
    <location>
        <begin position="72"/>
        <end position="81"/>
    </location>
</feature>
<dbReference type="GO" id="GO:0016787">
    <property type="term" value="F:hydrolase activity"/>
    <property type="evidence" value="ECO:0007669"/>
    <property type="project" value="UniProtKB-KW"/>
</dbReference>
<evidence type="ECO:0000313" key="18">
    <source>
        <dbReference type="EMBL" id="KAK5639910.1"/>
    </source>
</evidence>
<dbReference type="SMART" id="SM00490">
    <property type="entry name" value="HELICc"/>
    <property type="match status" value="1"/>
</dbReference>
<evidence type="ECO:0000256" key="5">
    <source>
        <dbReference type="ARBA" id="ARBA00022806"/>
    </source>
</evidence>
<gene>
    <name evidence="18" type="ORF">RI129_010721</name>
</gene>
<dbReference type="InterPro" id="IPR044764">
    <property type="entry name" value="DDX52/Rok1_DEADc"/>
</dbReference>
<feature type="compositionally biased region" description="Basic and acidic residues" evidence="14">
    <location>
        <begin position="57"/>
        <end position="68"/>
    </location>
</feature>
<evidence type="ECO:0000256" key="3">
    <source>
        <dbReference type="ARBA" id="ARBA00022741"/>
    </source>
</evidence>
<dbReference type="CDD" id="cd17957">
    <property type="entry name" value="DEADc_DDX52"/>
    <property type="match status" value="1"/>
</dbReference>
<name>A0AAN7UZB8_9COLE</name>
<evidence type="ECO:0000256" key="2">
    <source>
        <dbReference type="ARBA" id="ARBA00012552"/>
    </source>
</evidence>
<keyword evidence="3 13" id="KW-0547">Nucleotide-binding</keyword>
<dbReference type="GO" id="GO:0030490">
    <property type="term" value="P:maturation of SSU-rRNA"/>
    <property type="evidence" value="ECO:0007669"/>
    <property type="project" value="InterPro"/>
</dbReference>
<dbReference type="InterPro" id="IPR050079">
    <property type="entry name" value="DEAD_box_RNA_helicase"/>
</dbReference>
<dbReference type="PROSITE" id="PS51195">
    <property type="entry name" value="Q_MOTIF"/>
    <property type="match status" value="1"/>
</dbReference>
<comment type="similarity">
    <text evidence="9">Belongs to the DEAD box helicase family. DDX52/ROK1 subfamily.</text>
</comment>
<dbReference type="PROSITE" id="PS51192">
    <property type="entry name" value="HELICASE_ATP_BIND_1"/>
    <property type="match status" value="1"/>
</dbReference>
<dbReference type="PANTHER" id="PTHR47959:SF15">
    <property type="entry name" value="RNA HELICASE"/>
    <property type="match status" value="1"/>
</dbReference>
<keyword evidence="4 13" id="KW-0378">Hydrolase</keyword>
<dbReference type="Pfam" id="PF00271">
    <property type="entry name" value="Helicase_C"/>
    <property type="match status" value="1"/>
</dbReference>
<dbReference type="InterPro" id="IPR000629">
    <property type="entry name" value="RNA-helicase_DEAD-box_CS"/>
</dbReference>
<evidence type="ECO:0000259" key="15">
    <source>
        <dbReference type="PROSITE" id="PS51192"/>
    </source>
</evidence>
<dbReference type="PROSITE" id="PS00039">
    <property type="entry name" value="DEAD_ATP_HELICASE"/>
    <property type="match status" value="1"/>
</dbReference>
<evidence type="ECO:0000256" key="6">
    <source>
        <dbReference type="ARBA" id="ARBA00022840"/>
    </source>
</evidence>
<evidence type="ECO:0000256" key="10">
    <source>
        <dbReference type="ARBA" id="ARBA00044533"/>
    </source>
</evidence>
<sequence>MDSFDIFKKLTKGVKFKRNSTNVRPNKRIIHNSTNETLSPLIKEEKIDLDSTSEEDETKHESDNKTTDENVESLTLLGNITSDKRRLKRKRPSKLSEAERSRTVHEQEVNRTRNQLRLNVTGKNVPEPIALFDQLSVNTDLIENLSRAGYDEPTTVQKQAITVMLEGRQLLACAPTGSGKTAAFLVPVIHHLKGPQRKGFRAVIVCPTRELAKQTQRECVRLSFGRGFRIHIIHKKALTQYAPNSSQKFDILVTTPNRLCYLLKQEPPVISLANVEWLIIDEADKLFETGLNSFREQLEEILQACSNKNRKIGMFSATLTPSVGEWCKENMRDFIQIIVGQKNSATDLVDQQLLFVGNEAGKLLAFREIVRNGIQPPVLIFVQSKDRAQQLFSELIFDGINVDAIHSDRTQTQRDNTVRCFREGKIWVLICTELMARGIDFKGVNLVVNYDFPTSAISYIHRVGRAGRAGRSGKAITFFTLEDTVNLRTIAHVIRQSGCEVPEYMLTIKRRSKRKLKKLKSRAPRRDLINTTPAYQLEKISNKGRYVKLPKEKGKKKNVVINKNSE</sequence>
<dbReference type="EMBL" id="JAVRBK010000008">
    <property type="protein sequence ID" value="KAK5639910.1"/>
    <property type="molecule type" value="Genomic_DNA"/>
</dbReference>
<keyword evidence="5 13" id="KW-0347">Helicase</keyword>
<evidence type="ECO:0000256" key="4">
    <source>
        <dbReference type="ARBA" id="ARBA00022801"/>
    </source>
</evidence>
<dbReference type="Pfam" id="PF00270">
    <property type="entry name" value="DEAD"/>
    <property type="match status" value="1"/>
</dbReference>
<dbReference type="GO" id="GO:0005829">
    <property type="term" value="C:cytosol"/>
    <property type="evidence" value="ECO:0007669"/>
    <property type="project" value="TreeGrafter"/>
</dbReference>
<dbReference type="EC" id="3.6.4.13" evidence="2"/>
<dbReference type="InterPro" id="IPR014001">
    <property type="entry name" value="Helicase_ATP-bd"/>
</dbReference>
<dbReference type="CDD" id="cd18787">
    <property type="entry name" value="SF2_C_DEAD"/>
    <property type="match status" value="1"/>
</dbReference>
<proteinExistence type="inferred from homology"/>
<dbReference type="GO" id="GO:0003724">
    <property type="term" value="F:RNA helicase activity"/>
    <property type="evidence" value="ECO:0007669"/>
    <property type="project" value="UniProtKB-EC"/>
</dbReference>
<keyword evidence="7" id="KW-0694">RNA-binding</keyword>
<dbReference type="SUPFAM" id="SSF52540">
    <property type="entry name" value="P-loop containing nucleoside triphosphate hydrolases"/>
    <property type="match status" value="1"/>
</dbReference>
<feature type="short sequence motif" description="Q motif" evidence="12">
    <location>
        <begin position="130"/>
        <end position="158"/>
    </location>
</feature>
<dbReference type="GO" id="GO:0010468">
    <property type="term" value="P:regulation of gene expression"/>
    <property type="evidence" value="ECO:0007669"/>
    <property type="project" value="UniProtKB-ARBA"/>
</dbReference>
<feature type="compositionally biased region" description="Basic and acidic residues" evidence="14">
    <location>
        <begin position="94"/>
        <end position="109"/>
    </location>
</feature>
<evidence type="ECO:0000259" key="16">
    <source>
        <dbReference type="PROSITE" id="PS51194"/>
    </source>
</evidence>
<feature type="domain" description="Helicase ATP-binding" evidence="15">
    <location>
        <begin position="161"/>
        <end position="337"/>
    </location>
</feature>
<evidence type="ECO:0000256" key="8">
    <source>
        <dbReference type="ARBA" id="ARBA00023242"/>
    </source>
</evidence>
<dbReference type="PROSITE" id="PS51194">
    <property type="entry name" value="HELICASE_CTER"/>
    <property type="match status" value="1"/>
</dbReference>
<accession>A0AAN7UZB8</accession>
<comment type="subcellular location">
    <subcellularLocation>
        <location evidence="1">Nucleus</location>
        <location evidence="1">Nucleolus</location>
    </subcellularLocation>
</comment>
<evidence type="ECO:0000256" key="1">
    <source>
        <dbReference type="ARBA" id="ARBA00004604"/>
    </source>
</evidence>
<organism evidence="18 19">
    <name type="scientific">Pyrocoelia pectoralis</name>
    <dbReference type="NCBI Taxonomy" id="417401"/>
    <lineage>
        <taxon>Eukaryota</taxon>
        <taxon>Metazoa</taxon>
        <taxon>Ecdysozoa</taxon>
        <taxon>Arthropoda</taxon>
        <taxon>Hexapoda</taxon>
        <taxon>Insecta</taxon>
        <taxon>Pterygota</taxon>
        <taxon>Neoptera</taxon>
        <taxon>Endopterygota</taxon>
        <taxon>Coleoptera</taxon>
        <taxon>Polyphaga</taxon>
        <taxon>Elateriformia</taxon>
        <taxon>Elateroidea</taxon>
        <taxon>Lampyridae</taxon>
        <taxon>Lampyrinae</taxon>
        <taxon>Pyrocoelia</taxon>
    </lineage>
</organism>
<dbReference type="PANTHER" id="PTHR47959">
    <property type="entry name" value="ATP-DEPENDENT RNA HELICASE RHLE-RELATED"/>
    <property type="match status" value="1"/>
</dbReference>
<dbReference type="InterPro" id="IPR011545">
    <property type="entry name" value="DEAD/DEAH_box_helicase_dom"/>
</dbReference>
<dbReference type="InterPro" id="IPR027417">
    <property type="entry name" value="P-loop_NTPase"/>
</dbReference>
<dbReference type="Gene3D" id="3.40.50.300">
    <property type="entry name" value="P-loop containing nucleotide triphosphate hydrolases"/>
    <property type="match status" value="2"/>
</dbReference>
<evidence type="ECO:0000256" key="11">
    <source>
        <dbReference type="ARBA" id="ARBA00047984"/>
    </source>
</evidence>
<feature type="domain" description="Helicase C-terminal" evidence="16">
    <location>
        <begin position="348"/>
        <end position="509"/>
    </location>
</feature>
<keyword evidence="19" id="KW-1185">Reference proteome</keyword>
<evidence type="ECO:0000256" key="12">
    <source>
        <dbReference type="PROSITE-ProRule" id="PRU00552"/>
    </source>
</evidence>
<keyword evidence="8" id="KW-0539">Nucleus</keyword>
<evidence type="ECO:0000313" key="19">
    <source>
        <dbReference type="Proteomes" id="UP001329430"/>
    </source>
</evidence>
<evidence type="ECO:0000256" key="9">
    <source>
        <dbReference type="ARBA" id="ARBA00024355"/>
    </source>
</evidence>
<comment type="catalytic activity">
    <reaction evidence="11">
        <text>ATP + H2O = ADP + phosphate + H(+)</text>
        <dbReference type="Rhea" id="RHEA:13065"/>
        <dbReference type="ChEBI" id="CHEBI:15377"/>
        <dbReference type="ChEBI" id="CHEBI:15378"/>
        <dbReference type="ChEBI" id="CHEBI:30616"/>
        <dbReference type="ChEBI" id="CHEBI:43474"/>
        <dbReference type="ChEBI" id="CHEBI:456216"/>
        <dbReference type="EC" id="3.6.4.13"/>
    </reaction>
</comment>
<dbReference type="InterPro" id="IPR014014">
    <property type="entry name" value="RNA_helicase_DEAD_Q_motif"/>
</dbReference>
<dbReference type="GO" id="GO:0003723">
    <property type="term" value="F:RNA binding"/>
    <property type="evidence" value="ECO:0007669"/>
    <property type="project" value="UniProtKB-KW"/>
</dbReference>
<evidence type="ECO:0000256" key="14">
    <source>
        <dbReference type="SAM" id="MobiDB-lite"/>
    </source>
</evidence>
<dbReference type="Proteomes" id="UP001329430">
    <property type="component" value="Chromosome 8"/>
</dbReference>
<comment type="caution">
    <text evidence="18">The sequence shown here is derived from an EMBL/GenBank/DDBJ whole genome shotgun (WGS) entry which is preliminary data.</text>
</comment>
<dbReference type="SMART" id="SM00487">
    <property type="entry name" value="DEXDc"/>
    <property type="match status" value="1"/>
</dbReference>
<feature type="domain" description="DEAD-box RNA helicase Q" evidence="17">
    <location>
        <begin position="130"/>
        <end position="158"/>
    </location>
</feature>